<dbReference type="GO" id="GO:0005634">
    <property type="term" value="C:nucleus"/>
    <property type="evidence" value="ECO:0007669"/>
    <property type="project" value="TreeGrafter"/>
</dbReference>
<dbReference type="PANTHER" id="PTHR13522:SF3">
    <property type="entry name" value="U6 SNRNA PHOSPHODIESTERASE 1"/>
    <property type="match status" value="1"/>
</dbReference>
<keyword evidence="4" id="KW-0539">Nucleus</keyword>
<dbReference type="AlphaFoldDB" id="A0A6G1L235"/>
<dbReference type="GO" id="GO:0016829">
    <property type="term" value="F:lyase activity"/>
    <property type="evidence" value="ECO:0007669"/>
    <property type="project" value="UniProtKB-KW"/>
</dbReference>
<evidence type="ECO:0000313" key="9">
    <source>
        <dbReference type="Proteomes" id="UP000799436"/>
    </source>
</evidence>
<evidence type="ECO:0000256" key="6">
    <source>
        <dbReference type="ARBA" id="ARBA00030030"/>
    </source>
</evidence>
<evidence type="ECO:0000256" key="5">
    <source>
        <dbReference type="ARBA" id="ARBA00029543"/>
    </source>
</evidence>
<dbReference type="GO" id="GO:0034477">
    <property type="term" value="P:U6 snRNA 3'-end processing"/>
    <property type="evidence" value="ECO:0007669"/>
    <property type="project" value="InterPro"/>
</dbReference>
<evidence type="ECO:0000256" key="7">
    <source>
        <dbReference type="SAM" id="MobiDB-lite"/>
    </source>
</evidence>
<dbReference type="GO" id="GO:0000175">
    <property type="term" value="F:3'-5'-RNA exonuclease activity"/>
    <property type="evidence" value="ECO:0007669"/>
    <property type="project" value="TreeGrafter"/>
</dbReference>
<protein>
    <recommendedName>
        <fullName evidence="5">U6 snRNA phosphodiesterase 1</fullName>
    </recommendedName>
    <alternativeName>
        <fullName evidence="6">3'-5' RNA exonuclease USB1</fullName>
    </alternativeName>
</protein>
<evidence type="ECO:0000256" key="2">
    <source>
        <dbReference type="ARBA" id="ARBA00022801"/>
    </source>
</evidence>
<gene>
    <name evidence="8" type="ORF">EJ03DRAFT_255465</name>
</gene>
<evidence type="ECO:0000256" key="4">
    <source>
        <dbReference type="ARBA" id="ARBA00023242"/>
    </source>
</evidence>
<evidence type="ECO:0000256" key="3">
    <source>
        <dbReference type="ARBA" id="ARBA00023239"/>
    </source>
</evidence>
<dbReference type="PANTHER" id="PTHR13522">
    <property type="entry name" value="U6 SNRNA PHOSPHODIESTERASE 1"/>
    <property type="match status" value="1"/>
</dbReference>
<dbReference type="Gene3D" id="3.90.1140.10">
    <property type="entry name" value="Cyclic phosphodiesterase"/>
    <property type="match status" value="1"/>
</dbReference>
<accession>A0A6G1L235</accession>
<reference evidence="8" key="1">
    <citation type="journal article" date="2020" name="Stud. Mycol.">
        <title>101 Dothideomycetes genomes: a test case for predicting lifestyles and emergence of pathogens.</title>
        <authorList>
            <person name="Haridas S."/>
            <person name="Albert R."/>
            <person name="Binder M."/>
            <person name="Bloem J."/>
            <person name="Labutti K."/>
            <person name="Salamov A."/>
            <person name="Andreopoulos B."/>
            <person name="Baker S."/>
            <person name="Barry K."/>
            <person name="Bills G."/>
            <person name="Bluhm B."/>
            <person name="Cannon C."/>
            <person name="Castanera R."/>
            <person name="Culley D."/>
            <person name="Daum C."/>
            <person name="Ezra D."/>
            <person name="Gonzalez J."/>
            <person name="Henrissat B."/>
            <person name="Kuo A."/>
            <person name="Liang C."/>
            <person name="Lipzen A."/>
            <person name="Lutzoni F."/>
            <person name="Magnuson J."/>
            <person name="Mondo S."/>
            <person name="Nolan M."/>
            <person name="Ohm R."/>
            <person name="Pangilinan J."/>
            <person name="Park H.-J."/>
            <person name="Ramirez L."/>
            <person name="Alfaro M."/>
            <person name="Sun H."/>
            <person name="Tritt A."/>
            <person name="Yoshinaga Y."/>
            <person name="Zwiers L.-H."/>
            <person name="Turgeon B."/>
            <person name="Goodwin S."/>
            <person name="Spatafora J."/>
            <person name="Crous P."/>
            <person name="Grigoriev I."/>
        </authorList>
    </citation>
    <scope>NUCLEOTIDE SEQUENCE</scope>
    <source>
        <strain evidence="8">CBS 116005</strain>
    </source>
</reference>
<dbReference type="EMBL" id="ML995864">
    <property type="protein sequence ID" value="KAF2766885.1"/>
    <property type="molecule type" value="Genomic_DNA"/>
</dbReference>
<dbReference type="InterPro" id="IPR027521">
    <property type="entry name" value="Usb1"/>
</dbReference>
<feature type="non-terminal residue" evidence="8">
    <location>
        <position position="245"/>
    </location>
</feature>
<dbReference type="OrthoDB" id="49151at2759"/>
<organism evidence="8 9">
    <name type="scientific">Teratosphaeria nubilosa</name>
    <dbReference type="NCBI Taxonomy" id="161662"/>
    <lineage>
        <taxon>Eukaryota</taxon>
        <taxon>Fungi</taxon>
        <taxon>Dikarya</taxon>
        <taxon>Ascomycota</taxon>
        <taxon>Pezizomycotina</taxon>
        <taxon>Dothideomycetes</taxon>
        <taxon>Dothideomycetidae</taxon>
        <taxon>Mycosphaerellales</taxon>
        <taxon>Teratosphaeriaceae</taxon>
        <taxon>Teratosphaeria</taxon>
    </lineage>
</organism>
<evidence type="ECO:0000256" key="1">
    <source>
        <dbReference type="ARBA" id="ARBA00022722"/>
    </source>
</evidence>
<keyword evidence="9" id="KW-1185">Reference proteome</keyword>
<sequence length="245" mass="26992">ALPALPSSFHDLYSSTVRTSTRDDPSLHGGRQRVTPHVQGNWPTHVYLEWHPNADELEALHELLAKQRKDDAKGDRGVKSLLHSELGVPLPLHISLSRPLTLRTELRTAYLDQLKSSIKASGVRTFATKALNLRWHPNEMSTRWFLVLGLEKSTGNELPKLLAACNDVAAEFQQPLLYAEGGKEAAAEGKFHISIGWSLDADDYVCGAENQSGLSDAVRDLELAFSEVKVRIGQDVSTIPLGTAR</sequence>
<evidence type="ECO:0000313" key="8">
    <source>
        <dbReference type="EMBL" id="KAF2766885.1"/>
    </source>
</evidence>
<dbReference type="Proteomes" id="UP000799436">
    <property type="component" value="Unassembled WGS sequence"/>
</dbReference>
<feature type="region of interest" description="Disordered" evidence="7">
    <location>
        <begin position="16"/>
        <end position="38"/>
    </location>
</feature>
<dbReference type="HAMAP" id="MF_03040">
    <property type="entry name" value="USB1"/>
    <property type="match status" value="1"/>
</dbReference>
<dbReference type="Pfam" id="PF09749">
    <property type="entry name" value="HVSL"/>
    <property type="match status" value="1"/>
</dbReference>
<proteinExistence type="inferred from homology"/>
<keyword evidence="2" id="KW-0378">Hydrolase</keyword>
<feature type="non-terminal residue" evidence="8">
    <location>
        <position position="1"/>
    </location>
</feature>
<keyword evidence="3" id="KW-0456">Lyase</keyword>
<name>A0A6G1L235_9PEZI</name>
<keyword evidence="1" id="KW-0540">Nuclease</keyword>